<evidence type="ECO:0000256" key="12">
    <source>
        <dbReference type="ARBA" id="ARBA00049396"/>
    </source>
</evidence>
<dbReference type="HAMAP" id="MF_00102">
    <property type="entry name" value="DapB"/>
    <property type="match status" value="1"/>
</dbReference>
<feature type="binding site" evidence="13">
    <location>
        <begin position="9"/>
        <end position="14"/>
    </location>
    <ligand>
        <name>NAD(+)</name>
        <dbReference type="ChEBI" id="CHEBI:57540"/>
    </ligand>
</feature>
<dbReference type="GO" id="GO:0016726">
    <property type="term" value="F:oxidoreductase activity, acting on CH or CH2 groups, NAD or NADP as acceptor"/>
    <property type="evidence" value="ECO:0007669"/>
    <property type="project" value="UniProtKB-UniRule"/>
</dbReference>
<dbReference type="Pfam" id="PF01113">
    <property type="entry name" value="DapB_N"/>
    <property type="match status" value="1"/>
</dbReference>
<dbReference type="Gene3D" id="3.30.360.10">
    <property type="entry name" value="Dihydrodipicolinate Reductase, domain 2"/>
    <property type="match status" value="1"/>
</dbReference>
<evidence type="ECO:0000256" key="3">
    <source>
        <dbReference type="ARBA" id="ARBA00022605"/>
    </source>
</evidence>
<organism evidence="16 17">
    <name type="scientific">Desulfocurvibacter africanus PCS</name>
    <dbReference type="NCBI Taxonomy" id="1262666"/>
    <lineage>
        <taxon>Bacteria</taxon>
        <taxon>Pseudomonadati</taxon>
        <taxon>Thermodesulfobacteriota</taxon>
        <taxon>Desulfovibrionia</taxon>
        <taxon>Desulfovibrionales</taxon>
        <taxon>Desulfovibrionaceae</taxon>
        <taxon>Desulfocurvibacter</taxon>
    </lineage>
</organism>
<reference evidence="16 17" key="1">
    <citation type="journal article" date="2013" name="Genome Announc.">
        <title>Draft Genome Sequence for Desulfovibrio africanus Strain PCS.</title>
        <authorList>
            <person name="Brown S.D."/>
            <person name="Utturkar S.M."/>
            <person name="Arkin A.P."/>
            <person name="Deutschbauer A.M."/>
            <person name="Elias D.A."/>
            <person name="Hazen T.C."/>
            <person name="Chakraborty R."/>
        </authorList>
    </citation>
    <scope>NUCLEOTIDE SEQUENCE [LARGE SCALE GENOMIC DNA]</scope>
    <source>
        <strain evidence="16 17">PCS</strain>
    </source>
</reference>
<dbReference type="SUPFAM" id="SSF55347">
    <property type="entry name" value="Glyceraldehyde-3-phosphate dehydrogenase-like, C-terminal domain"/>
    <property type="match status" value="1"/>
</dbReference>
<accession>M5PY76</accession>
<dbReference type="OrthoDB" id="9790352at2"/>
<keyword evidence="3 13" id="KW-0028">Amino-acid biosynthesis</keyword>
<dbReference type="NCBIfam" id="TIGR00036">
    <property type="entry name" value="dapB"/>
    <property type="match status" value="1"/>
</dbReference>
<comment type="subcellular location">
    <subcellularLocation>
        <location evidence="13">Cytoplasm</location>
    </subcellularLocation>
</comment>
<dbReference type="InterPro" id="IPR036291">
    <property type="entry name" value="NAD(P)-bd_dom_sf"/>
</dbReference>
<comment type="catalytic activity">
    <reaction evidence="11 13">
        <text>(S)-2,3,4,5-tetrahydrodipicolinate + NADP(+) + H2O = (2S,4S)-4-hydroxy-2,3,4,5-tetrahydrodipicolinate + NADPH + H(+)</text>
        <dbReference type="Rhea" id="RHEA:35331"/>
        <dbReference type="ChEBI" id="CHEBI:15377"/>
        <dbReference type="ChEBI" id="CHEBI:15378"/>
        <dbReference type="ChEBI" id="CHEBI:16845"/>
        <dbReference type="ChEBI" id="CHEBI:57783"/>
        <dbReference type="ChEBI" id="CHEBI:58349"/>
        <dbReference type="ChEBI" id="CHEBI:67139"/>
        <dbReference type="EC" id="1.17.1.8"/>
    </reaction>
</comment>
<dbReference type="PATRIC" id="fig|1262666.3.peg.580"/>
<keyword evidence="4 13" id="KW-0521">NADP</keyword>
<dbReference type="PANTHER" id="PTHR20836">
    <property type="entry name" value="DIHYDRODIPICOLINATE REDUCTASE"/>
    <property type="match status" value="1"/>
</dbReference>
<evidence type="ECO:0000256" key="5">
    <source>
        <dbReference type="ARBA" id="ARBA00022915"/>
    </source>
</evidence>
<feature type="domain" description="Dihydrodipicolinate reductase C-terminal" evidence="15">
    <location>
        <begin position="122"/>
        <end position="259"/>
    </location>
</feature>
<feature type="binding site" evidence="13">
    <location>
        <position position="35"/>
    </location>
    <ligand>
        <name>NAD(+)</name>
        <dbReference type="ChEBI" id="CHEBI:57540"/>
    </ligand>
</feature>
<dbReference type="InterPro" id="IPR022664">
    <property type="entry name" value="DapB_N_CS"/>
</dbReference>
<comment type="caution">
    <text evidence="13">Was originally thought to be a dihydrodipicolinate reductase (DHDPR), catalyzing the conversion of dihydrodipicolinate to tetrahydrodipicolinate. However, it was shown in E.coli that the substrate of the enzymatic reaction is not dihydrodipicolinate (DHDP) but in fact (2S,4S)-4-hydroxy-2,3,4,5-tetrahydrodipicolinic acid (HTPA), the product released by the DapA-catalyzed reaction.</text>
</comment>
<dbReference type="GO" id="GO:0050661">
    <property type="term" value="F:NADP binding"/>
    <property type="evidence" value="ECO:0007669"/>
    <property type="project" value="UniProtKB-UniRule"/>
</dbReference>
<comment type="function">
    <text evidence="13">Catalyzes the conversion of 4-hydroxy-tetrahydrodipicolinate (HTPA) to tetrahydrodipicolinate.</text>
</comment>
<feature type="active site" description="Proton donor/acceptor" evidence="13">
    <location>
        <position position="149"/>
    </location>
</feature>
<proteinExistence type="inferred from homology"/>
<evidence type="ECO:0000259" key="14">
    <source>
        <dbReference type="Pfam" id="PF01113"/>
    </source>
</evidence>
<evidence type="ECO:0000256" key="13">
    <source>
        <dbReference type="HAMAP-Rule" id="MF_00102"/>
    </source>
</evidence>
<gene>
    <name evidence="13" type="primary">dapB</name>
    <name evidence="16" type="ORF">PCS_00581</name>
</gene>
<feature type="domain" description="Dihydrodipicolinate reductase N-terminal" evidence="14">
    <location>
        <begin position="5"/>
        <end position="119"/>
    </location>
</feature>
<evidence type="ECO:0000256" key="1">
    <source>
        <dbReference type="ARBA" id="ARBA00006642"/>
    </source>
</evidence>
<protein>
    <recommendedName>
        <fullName evidence="10 13">4-hydroxy-tetrahydrodipicolinate reductase</fullName>
        <shortName evidence="13">HTPA reductase</shortName>
        <ecNumber evidence="10 13">1.17.1.8</ecNumber>
    </recommendedName>
</protein>
<comment type="caution">
    <text evidence="16">The sequence shown here is derived from an EMBL/GenBank/DDBJ whole genome shotgun (WGS) entry which is preliminary data.</text>
</comment>
<dbReference type="InterPro" id="IPR023940">
    <property type="entry name" value="DHDPR_bac"/>
</dbReference>
<dbReference type="Pfam" id="PF05173">
    <property type="entry name" value="DapB_C"/>
    <property type="match status" value="1"/>
</dbReference>
<dbReference type="GO" id="GO:0005829">
    <property type="term" value="C:cytosol"/>
    <property type="evidence" value="ECO:0007669"/>
    <property type="project" value="TreeGrafter"/>
</dbReference>
<comment type="catalytic activity">
    <reaction evidence="12 13">
        <text>(S)-2,3,4,5-tetrahydrodipicolinate + NAD(+) + H2O = (2S,4S)-4-hydroxy-2,3,4,5-tetrahydrodipicolinate + NADH + H(+)</text>
        <dbReference type="Rhea" id="RHEA:35323"/>
        <dbReference type="ChEBI" id="CHEBI:15377"/>
        <dbReference type="ChEBI" id="CHEBI:15378"/>
        <dbReference type="ChEBI" id="CHEBI:16845"/>
        <dbReference type="ChEBI" id="CHEBI:57540"/>
        <dbReference type="ChEBI" id="CHEBI:57945"/>
        <dbReference type="ChEBI" id="CHEBI:67139"/>
        <dbReference type="EC" id="1.17.1.8"/>
    </reaction>
</comment>
<dbReference type="GO" id="GO:0009089">
    <property type="term" value="P:lysine biosynthetic process via diaminopimelate"/>
    <property type="evidence" value="ECO:0007669"/>
    <property type="project" value="UniProtKB-UniRule"/>
</dbReference>
<dbReference type="InterPro" id="IPR022663">
    <property type="entry name" value="DapB_C"/>
</dbReference>
<dbReference type="SUPFAM" id="SSF51735">
    <property type="entry name" value="NAD(P)-binding Rossmann-fold domains"/>
    <property type="match status" value="1"/>
</dbReference>
<comment type="subunit">
    <text evidence="13">Homotetramer.</text>
</comment>
<name>M5PY76_DESAF</name>
<comment type="similarity">
    <text evidence="1 13">Belongs to the DapB family.</text>
</comment>
<evidence type="ECO:0000256" key="4">
    <source>
        <dbReference type="ARBA" id="ARBA00022857"/>
    </source>
</evidence>
<evidence type="ECO:0000313" key="16">
    <source>
        <dbReference type="EMBL" id="EMG38940.1"/>
    </source>
</evidence>
<evidence type="ECO:0000256" key="11">
    <source>
        <dbReference type="ARBA" id="ARBA00049080"/>
    </source>
</evidence>
<keyword evidence="6 13" id="KW-0560">Oxidoreductase</keyword>
<dbReference type="AlphaFoldDB" id="M5PY76"/>
<feature type="binding site" evidence="13">
    <location>
        <begin position="159"/>
        <end position="160"/>
    </location>
    <ligand>
        <name>(S)-2,3,4,5-tetrahydrodipicolinate</name>
        <dbReference type="ChEBI" id="CHEBI:16845"/>
    </ligand>
</feature>
<feature type="active site" description="Proton donor" evidence="13">
    <location>
        <position position="153"/>
    </location>
</feature>
<keyword evidence="2 13" id="KW-0963">Cytoplasm</keyword>
<comment type="pathway">
    <text evidence="9 13">Amino-acid biosynthesis; L-lysine biosynthesis via DAP pathway; (S)-tetrahydrodipicolinate from L-aspartate: step 4/4.</text>
</comment>
<dbReference type="CDD" id="cd02274">
    <property type="entry name" value="DHDPR_N"/>
    <property type="match status" value="1"/>
</dbReference>
<dbReference type="Proteomes" id="UP000011922">
    <property type="component" value="Unassembled WGS sequence"/>
</dbReference>
<keyword evidence="8 13" id="KW-0457">Lysine biosynthesis</keyword>
<feature type="binding site" evidence="13">
    <location>
        <position position="150"/>
    </location>
    <ligand>
        <name>(S)-2,3,4,5-tetrahydrodipicolinate</name>
        <dbReference type="ChEBI" id="CHEBI:16845"/>
    </ligand>
</feature>
<evidence type="ECO:0000256" key="10">
    <source>
        <dbReference type="ARBA" id="ARBA00038983"/>
    </source>
</evidence>
<dbReference type="EMBL" id="AOSV01000003">
    <property type="protein sequence ID" value="EMG38940.1"/>
    <property type="molecule type" value="Genomic_DNA"/>
</dbReference>
<evidence type="ECO:0000259" key="15">
    <source>
        <dbReference type="Pfam" id="PF05173"/>
    </source>
</evidence>
<dbReference type="EC" id="1.17.1.8" evidence="10 13"/>
<dbReference type="PANTHER" id="PTHR20836:SF0">
    <property type="entry name" value="4-HYDROXY-TETRAHYDRODIPICOLINATE REDUCTASE 1, CHLOROPLASTIC-RELATED"/>
    <property type="match status" value="1"/>
</dbReference>
<keyword evidence="5 13" id="KW-0220">Diaminopimelate biosynthesis</keyword>
<sequence>MKCPLIINGAGGRMGATLVRLAQSDPELTLAGVVEPSKKLQDLENLGCPFGKNLGEVLAKVKGAVVIDFTSPEASLTTARLAAETGTAAVIGTTGFTSEQLDELRAAALKAPLFWAPNMSVGINTLLAVLPELVKKLGLAYDVEIMEIHHNKKKDAPSGTALKLGECLAEAKGWELRDKACCCREGIIGERPREEIGLQTLRGGDVVGDHTVYFFGPGERIEVTHRLHSRDTLALGALRAAKWLQSQKSGKLYSMADMLLA</sequence>
<evidence type="ECO:0000256" key="7">
    <source>
        <dbReference type="ARBA" id="ARBA00023027"/>
    </source>
</evidence>
<dbReference type="GO" id="GO:0051287">
    <property type="term" value="F:NAD binding"/>
    <property type="evidence" value="ECO:0007669"/>
    <property type="project" value="UniProtKB-UniRule"/>
</dbReference>
<dbReference type="FunFam" id="3.30.360.10:FF:000004">
    <property type="entry name" value="4-hydroxy-tetrahydrodipicolinate reductase"/>
    <property type="match status" value="1"/>
</dbReference>
<feature type="binding site" evidence="13">
    <location>
        <begin position="92"/>
        <end position="94"/>
    </location>
    <ligand>
        <name>NAD(+)</name>
        <dbReference type="ChEBI" id="CHEBI:57540"/>
    </ligand>
</feature>
<comment type="caution">
    <text evidence="13">Lacks conserved residue(s) required for the propagation of feature annotation.</text>
</comment>
<evidence type="ECO:0000256" key="9">
    <source>
        <dbReference type="ARBA" id="ARBA00037922"/>
    </source>
</evidence>
<dbReference type="InterPro" id="IPR000846">
    <property type="entry name" value="DapB_N"/>
</dbReference>
<dbReference type="PIRSF" id="PIRSF000161">
    <property type="entry name" value="DHPR"/>
    <property type="match status" value="1"/>
</dbReference>
<dbReference type="GO" id="GO:0019877">
    <property type="term" value="P:diaminopimelate biosynthetic process"/>
    <property type="evidence" value="ECO:0007669"/>
    <property type="project" value="UniProtKB-UniRule"/>
</dbReference>
<evidence type="ECO:0000256" key="2">
    <source>
        <dbReference type="ARBA" id="ARBA00022490"/>
    </source>
</evidence>
<feature type="binding site" evidence="13">
    <location>
        <begin position="116"/>
        <end position="119"/>
    </location>
    <ligand>
        <name>NAD(+)</name>
        <dbReference type="ChEBI" id="CHEBI:57540"/>
    </ligand>
</feature>
<evidence type="ECO:0000256" key="8">
    <source>
        <dbReference type="ARBA" id="ARBA00023154"/>
    </source>
</evidence>
<dbReference type="RefSeq" id="WP_005983874.1">
    <property type="nucleotide sequence ID" value="NZ_AOSV01000003.1"/>
</dbReference>
<dbReference type="GO" id="GO:0008839">
    <property type="term" value="F:4-hydroxy-tetrahydrodipicolinate reductase"/>
    <property type="evidence" value="ECO:0007669"/>
    <property type="project" value="UniProtKB-UniRule"/>
</dbReference>
<dbReference type="Gene3D" id="3.40.50.720">
    <property type="entry name" value="NAD(P)-binding Rossmann-like Domain"/>
    <property type="match status" value="1"/>
</dbReference>
<dbReference type="PROSITE" id="PS01298">
    <property type="entry name" value="DAPB"/>
    <property type="match status" value="1"/>
</dbReference>
<dbReference type="UniPathway" id="UPA00034">
    <property type="reaction ID" value="UER00018"/>
</dbReference>
<keyword evidence="7 13" id="KW-0520">NAD</keyword>
<evidence type="ECO:0000313" key="17">
    <source>
        <dbReference type="Proteomes" id="UP000011922"/>
    </source>
</evidence>
<evidence type="ECO:0000256" key="6">
    <source>
        <dbReference type="ARBA" id="ARBA00023002"/>
    </source>
</evidence>